<feature type="domain" description="K Homology" evidence="5">
    <location>
        <begin position="513"/>
        <end position="593"/>
    </location>
</feature>
<dbReference type="SUPFAM" id="SSF53474">
    <property type="entry name" value="alpha/beta-Hydrolases"/>
    <property type="match status" value="1"/>
</dbReference>
<keyword evidence="2" id="KW-0694">RNA-binding</keyword>
<dbReference type="Gene3D" id="3.40.50.1820">
    <property type="entry name" value="alpha/beta hydrolase"/>
    <property type="match status" value="1"/>
</dbReference>
<dbReference type="InterPro" id="IPR054548">
    <property type="entry name" value="SCP160-like_KH"/>
</dbReference>
<feature type="region of interest" description="Disordered" evidence="3">
    <location>
        <begin position="1437"/>
        <end position="1456"/>
    </location>
</feature>
<feature type="domain" description="K Homology" evidence="5">
    <location>
        <begin position="1526"/>
        <end position="1595"/>
    </location>
</feature>
<dbReference type="CDD" id="cd02394">
    <property type="entry name" value="KH-I_Vigilin_rpt6"/>
    <property type="match status" value="1"/>
</dbReference>
<feature type="domain" description="K Homology" evidence="5">
    <location>
        <begin position="598"/>
        <end position="688"/>
    </location>
</feature>
<dbReference type="InterPro" id="IPR002921">
    <property type="entry name" value="Fungal_lipase-type"/>
</dbReference>
<name>A0A8H3UQE1_VENIN</name>
<accession>A0A8H3UQE1</accession>
<dbReference type="GO" id="GO:0006629">
    <property type="term" value="P:lipid metabolic process"/>
    <property type="evidence" value="ECO:0007669"/>
    <property type="project" value="InterPro"/>
</dbReference>
<keyword evidence="1" id="KW-0677">Repeat</keyword>
<feature type="domain" description="K Homology" evidence="5">
    <location>
        <begin position="1174"/>
        <end position="1247"/>
    </location>
</feature>
<dbReference type="PROSITE" id="PS50084">
    <property type="entry name" value="KH_TYPE_1"/>
    <property type="match status" value="7"/>
</dbReference>
<feature type="domain" description="K Homology" evidence="5">
    <location>
        <begin position="1404"/>
        <end position="1521"/>
    </location>
</feature>
<dbReference type="InterPro" id="IPR036612">
    <property type="entry name" value="KH_dom_type_1_sf"/>
</dbReference>
<dbReference type="Pfam" id="PF22952">
    <property type="entry name" value="KH_11"/>
    <property type="match status" value="1"/>
</dbReference>
<comment type="caution">
    <text evidence="6">The sequence shown here is derived from an EMBL/GenBank/DDBJ whole genome shotgun (WGS) entry which is preliminary data.</text>
</comment>
<dbReference type="SMART" id="SM00322">
    <property type="entry name" value="KH"/>
    <property type="match status" value="10"/>
</dbReference>
<evidence type="ECO:0000256" key="4">
    <source>
        <dbReference type="SAM" id="SignalP"/>
    </source>
</evidence>
<dbReference type="SUPFAM" id="SSF54791">
    <property type="entry name" value="Eukaryotic type KH-domain (KH-domain type I)"/>
    <property type="match status" value="8"/>
</dbReference>
<dbReference type="PANTHER" id="PTHR10627:SF31">
    <property type="entry name" value="DODECA-SATELLITE-BINDING PROTEIN 1, ISOFORM A"/>
    <property type="match status" value="1"/>
</dbReference>
<protein>
    <recommendedName>
        <fullName evidence="5">K Homology domain-containing protein</fullName>
    </recommendedName>
</protein>
<evidence type="ECO:0000256" key="1">
    <source>
        <dbReference type="ARBA" id="ARBA00022737"/>
    </source>
</evidence>
<dbReference type="CDD" id="cd22448">
    <property type="entry name" value="KH-I_ScSCP160_rpt3"/>
    <property type="match status" value="1"/>
</dbReference>
<feature type="domain" description="K Homology" evidence="5">
    <location>
        <begin position="1251"/>
        <end position="1328"/>
    </location>
</feature>
<dbReference type="CDD" id="cd00519">
    <property type="entry name" value="Lipase_3"/>
    <property type="match status" value="1"/>
</dbReference>
<feature type="compositionally biased region" description="Polar residues" evidence="3">
    <location>
        <begin position="404"/>
        <end position="431"/>
    </location>
</feature>
<feature type="signal peptide" evidence="4">
    <location>
        <begin position="1"/>
        <end position="26"/>
    </location>
</feature>
<evidence type="ECO:0000256" key="3">
    <source>
        <dbReference type="SAM" id="MobiDB-lite"/>
    </source>
</evidence>
<dbReference type="GO" id="GO:0003729">
    <property type="term" value="F:mRNA binding"/>
    <property type="evidence" value="ECO:0007669"/>
    <property type="project" value="TreeGrafter"/>
</dbReference>
<dbReference type="EMBL" id="WNWQ01000199">
    <property type="protein sequence ID" value="KAE9974669.1"/>
    <property type="molecule type" value="Genomic_DNA"/>
</dbReference>
<dbReference type="Pfam" id="PF00013">
    <property type="entry name" value="KH_1"/>
    <property type="match status" value="6"/>
</dbReference>
<sequence length="1606" mass="175037">MRASFFRAGLPYVLGFTSCLLHTTTAENSADPPKNSRTPGRIASVLDWNELEWAAMLSSAAYAGCIGRTHDVEITHQISDRATATQGFIGVSDQRKRIEVVFRGSNQLADFINDVDTRKVPVTGLNGVSFPPGVEIMHGIHRPWMAVHDDVIAHVKLLTTKYPTYAIGVTGHSLGGSMTYLGFPVLTQIFPTKQIFAAPLNAFPIGNEAFAQFSSKQISARRVVKRGTQNKDGVPNMYTPSSPLTILPLAPVMQHYGTECPKLALTSSIWSLQQANPPPKLNPQNSTISTSGTMATEAPTNGNTATAEPQSAAEKLLAKHAADEAHKVKVEDVVDEEDLAHPVPSAETTSLSDVAKGKKKVDDAAPALKPKGPAFDVKSEEAFPALGGPAPRQPAPANTWGKAPQTNGAKPATNGSTNASTRGSTPNMSLPGSNLGLAMPGRHVERISLGPQDIMPRSQLKKPVAEVLREINKRSKASIATKEGPGGRIFFEGTGPVEAVRQALKELVQAIGTKHTIKVPIPASTRPYIIGRQGAVIQGISQKSGAKVQIPKQEDLPTPGGEDDEDEVMVDVVIEGDALGAQMARNMVEEIVNKHTSTVNNMRLKDIPAEFYPFLAGPRNERVGALEGGRDIKIQIPHYHTWKDQAPPQPAAQGQPVQFLAQPSLPIQISGDRLAAQQARSEIDALVAKLRRDLTLNQTPMDRGRHQFIIGDRGLSLHDFLEETGCALIKPPPGVDDDNLYIVGPADKIEGGVDKVMELAEKMHQMNVDIAKPHNSARGGGHPHARNMTRYLQHKQALADLEALHDASIVLPTGADGPTAWEVYSKDFKNATKARQDIMNLVGAHPPSRFQPMQVDPFFHQHLQQREAPRIRREHGVHIVFPDGHSETPDLLLVFEAPGSPTEYVIPRQQPSAADVKTHQQSIQQAQSYIQNILAQQQALESREIEAHPRYNDKIRRYMDREQQGLPQGQFPIQATFPAGRPKASPGFSIRGPSSAVDDMNAKLVAFLEQEIKDEAERGFTTSFDYPQKFANFLIGKRGENINRLREEFDVEIQVKDGKCELKGPEKKCAACKAHIISNLKKLEDETTHTIKVKPQYHRELIGQKGAQVNRLQDRYNVRVNFPRNAPAEDEVTEGSVKNFRNQAPDEVIIKGPRRGADEAREELLNLLQWTMDNSHSASVSVQQSQVPSLIGAGGREMESLRLATGAQVDIPNARDAPDASGRVEIKLKGTKKQVEDAKKLLQERAKVFDDTVTKNIDVDQKHHKTLIGTGGTNVRKLVIDAGGPDDNRAIAQIVRFPKQGDADNNIRIQGPKAMVDKIVAAIQAQVEEKAGQVADSMEVPTEKHRILIGRGGEARRQLESKFNISIDIPRQGATGPAASQIKLTGQPSDIEAAKEHIAGLIKEQEGETINVPRKFHHDLADNGQFFRRLRNDHKVTVDHAGQQPPPRPTATNPRARANGGTAMPLITDDPAASADAHSWELVDNSSVYDGTDGDETIPWILRGSSENVAKAKAQLEKALAQAGEPSWSGYLILPDPRTYRHIIGPGGSQINSIRKKTGTKVQVPRGQSEGEAVEIVGSKDGCEEAKQIILDIIKNAGNAGPRRGY</sequence>
<feature type="chain" id="PRO_5034653487" description="K Homology domain-containing protein" evidence="4">
    <location>
        <begin position="27"/>
        <end position="1606"/>
    </location>
</feature>
<proteinExistence type="predicted"/>
<feature type="domain" description="K Homology" evidence="5">
    <location>
        <begin position="1018"/>
        <end position="1081"/>
    </location>
</feature>
<dbReference type="InterPro" id="IPR004087">
    <property type="entry name" value="KH_dom"/>
</dbReference>
<organism evidence="6 7">
    <name type="scientific">Venturia inaequalis</name>
    <name type="common">Apple scab fungus</name>
    <dbReference type="NCBI Taxonomy" id="5025"/>
    <lineage>
        <taxon>Eukaryota</taxon>
        <taxon>Fungi</taxon>
        <taxon>Dikarya</taxon>
        <taxon>Ascomycota</taxon>
        <taxon>Pezizomycotina</taxon>
        <taxon>Dothideomycetes</taxon>
        <taxon>Pleosporomycetidae</taxon>
        <taxon>Venturiales</taxon>
        <taxon>Venturiaceae</taxon>
        <taxon>Venturia</taxon>
    </lineage>
</organism>
<dbReference type="CDD" id="cd22408">
    <property type="entry name" value="KH-I_Vigilin_rpt4"/>
    <property type="match status" value="1"/>
</dbReference>
<dbReference type="CDD" id="cd22449">
    <property type="entry name" value="KH-I_ScSCP160_rpt4"/>
    <property type="match status" value="1"/>
</dbReference>
<dbReference type="Proteomes" id="UP000433883">
    <property type="component" value="Unassembled WGS sequence"/>
</dbReference>
<evidence type="ECO:0000259" key="5">
    <source>
        <dbReference type="SMART" id="SM00322"/>
    </source>
</evidence>
<reference evidence="6 7" key="1">
    <citation type="submission" date="2019-11" db="EMBL/GenBank/DDBJ databases">
        <title>Venturia inaequalis Genome Resource.</title>
        <authorList>
            <person name="Lichtner F.J."/>
        </authorList>
    </citation>
    <scope>NUCLEOTIDE SEQUENCE [LARGE SCALE GENOMIC DNA]</scope>
    <source>
        <strain evidence="6">Bline_iso_100314</strain>
    </source>
</reference>
<dbReference type="CDD" id="cd22450">
    <property type="entry name" value="KH-I_ScSCP160_rpt5"/>
    <property type="match status" value="1"/>
</dbReference>
<evidence type="ECO:0000256" key="2">
    <source>
        <dbReference type="PROSITE-ProRule" id="PRU00117"/>
    </source>
</evidence>
<dbReference type="Gene3D" id="3.30.1370.10">
    <property type="entry name" value="K Homology domain, type 1"/>
    <property type="match status" value="7"/>
</dbReference>
<dbReference type="InterPro" id="IPR004088">
    <property type="entry name" value="KH_dom_type_1"/>
</dbReference>
<feature type="compositionally biased region" description="Polar residues" evidence="3">
    <location>
        <begin position="282"/>
        <end position="309"/>
    </location>
</feature>
<gene>
    <name evidence="6" type="ORF">BLS_002961</name>
</gene>
<evidence type="ECO:0000313" key="7">
    <source>
        <dbReference type="Proteomes" id="UP000433883"/>
    </source>
</evidence>
<dbReference type="PANTHER" id="PTHR10627">
    <property type="entry name" value="SCP160"/>
    <property type="match status" value="1"/>
</dbReference>
<dbReference type="GO" id="GO:0005737">
    <property type="term" value="C:cytoplasm"/>
    <property type="evidence" value="ECO:0007669"/>
    <property type="project" value="TreeGrafter"/>
</dbReference>
<dbReference type="InterPro" id="IPR029058">
    <property type="entry name" value="AB_hydrolase_fold"/>
</dbReference>
<dbReference type="PROSITE" id="PS51257">
    <property type="entry name" value="PROKAR_LIPOPROTEIN"/>
    <property type="match status" value="1"/>
</dbReference>
<dbReference type="Pfam" id="PF01764">
    <property type="entry name" value="Lipase_3"/>
    <property type="match status" value="1"/>
</dbReference>
<feature type="domain" description="K Homology" evidence="5">
    <location>
        <begin position="1085"/>
        <end position="1169"/>
    </location>
</feature>
<feature type="domain" description="K Homology" evidence="5">
    <location>
        <begin position="693"/>
        <end position="761"/>
    </location>
</feature>
<evidence type="ECO:0000313" key="6">
    <source>
        <dbReference type="EMBL" id="KAE9974669.1"/>
    </source>
</evidence>
<feature type="region of interest" description="Disordered" evidence="3">
    <location>
        <begin position="335"/>
        <end position="431"/>
    </location>
</feature>
<feature type="region of interest" description="Disordered" evidence="3">
    <location>
        <begin position="276"/>
        <end position="312"/>
    </location>
</feature>
<keyword evidence="4" id="KW-0732">Signal</keyword>
<feature type="domain" description="K Homology" evidence="5">
    <location>
        <begin position="1332"/>
        <end position="1403"/>
    </location>
</feature>